<dbReference type="NCBIfam" id="TIGR01926">
    <property type="entry name" value="peroxid_rel"/>
    <property type="match status" value="1"/>
</dbReference>
<name>A0A0K6HSY1_9HYPH</name>
<keyword evidence="1" id="KW-0560">Oxidoreductase</keyword>
<dbReference type="InterPro" id="IPR004675">
    <property type="entry name" value="AhpD_core"/>
</dbReference>
<proteinExistence type="predicted"/>
<accession>A0A0K6HSY1</accession>
<keyword evidence="2" id="KW-1185">Reference proteome</keyword>
<evidence type="ECO:0000313" key="2">
    <source>
        <dbReference type="Proteomes" id="UP000183900"/>
    </source>
</evidence>
<dbReference type="AlphaFoldDB" id="A0A0K6HSY1"/>
<reference evidence="2" key="1">
    <citation type="submission" date="2015-08" db="EMBL/GenBank/DDBJ databases">
        <authorList>
            <person name="Varghese N."/>
        </authorList>
    </citation>
    <scope>NUCLEOTIDE SEQUENCE [LARGE SCALE GENOMIC DNA]</scope>
    <source>
        <strain evidence="2">DSM 23407</strain>
    </source>
</reference>
<sequence length="71" mass="7550">MIAVAVSSVNRCFYCLAAHGAAVGQLSGDPVLGDMLVMNYRVADLTAKQWAMLDFAAHLAERPAAVVEADR</sequence>
<dbReference type="NCBIfam" id="TIGR00778">
    <property type="entry name" value="ahpD_dom"/>
    <property type="match status" value="1"/>
</dbReference>
<dbReference type="Gene3D" id="1.20.1290.10">
    <property type="entry name" value="AhpD-like"/>
    <property type="match status" value="1"/>
</dbReference>
<evidence type="ECO:0000313" key="1">
    <source>
        <dbReference type="EMBL" id="CUA93888.1"/>
    </source>
</evidence>
<dbReference type="InterPro" id="IPR010195">
    <property type="entry name" value="Uncharacterised_peroxidase-rel"/>
</dbReference>
<dbReference type="Proteomes" id="UP000183900">
    <property type="component" value="Unassembled WGS sequence"/>
</dbReference>
<dbReference type="SUPFAM" id="SSF69118">
    <property type="entry name" value="AhpD-like"/>
    <property type="match status" value="1"/>
</dbReference>
<dbReference type="PANTHER" id="PTHR35446:SF2">
    <property type="entry name" value="CARBOXYMUCONOLACTONE DECARBOXYLASE-LIKE DOMAIN-CONTAINING PROTEIN"/>
    <property type="match status" value="1"/>
</dbReference>
<keyword evidence="1" id="KW-0575">Peroxidase</keyword>
<organism evidence="1 2">
    <name type="scientific">Pannonibacter indicus</name>
    <dbReference type="NCBI Taxonomy" id="466044"/>
    <lineage>
        <taxon>Bacteria</taxon>
        <taxon>Pseudomonadati</taxon>
        <taxon>Pseudomonadota</taxon>
        <taxon>Alphaproteobacteria</taxon>
        <taxon>Hyphomicrobiales</taxon>
        <taxon>Stappiaceae</taxon>
        <taxon>Pannonibacter</taxon>
    </lineage>
</organism>
<dbReference type="InterPro" id="IPR029032">
    <property type="entry name" value="AhpD-like"/>
</dbReference>
<dbReference type="EMBL" id="CYHE01000002">
    <property type="protein sequence ID" value="CUA93888.1"/>
    <property type="molecule type" value="Genomic_DNA"/>
</dbReference>
<protein>
    <submittedName>
        <fullName evidence="1">Uncharacterized peroxidase-related enzyme</fullName>
    </submittedName>
</protein>
<gene>
    <name evidence="1" type="ORF">Ga0061067_102553</name>
</gene>
<dbReference type="GO" id="GO:0051920">
    <property type="term" value="F:peroxiredoxin activity"/>
    <property type="evidence" value="ECO:0007669"/>
    <property type="project" value="InterPro"/>
</dbReference>
<dbReference type="PANTHER" id="PTHR35446">
    <property type="entry name" value="SI:CH211-175M2.5"/>
    <property type="match status" value="1"/>
</dbReference>